<dbReference type="InterPro" id="IPR000719">
    <property type="entry name" value="Prot_kinase_dom"/>
</dbReference>
<dbReference type="FunFam" id="1.10.510.10:FF:000172">
    <property type="entry name" value="serine/threonine-protein kinase Nek1 isoform X1"/>
    <property type="match status" value="1"/>
</dbReference>
<name>A0A0N8CSW2_9CRUS</name>
<dbReference type="Gene3D" id="1.10.510.10">
    <property type="entry name" value="Transferase(Phosphotransferase) domain 1"/>
    <property type="match status" value="1"/>
</dbReference>
<dbReference type="SMART" id="SM00220">
    <property type="entry name" value="S_TKc"/>
    <property type="match status" value="1"/>
</dbReference>
<evidence type="ECO:0000256" key="3">
    <source>
        <dbReference type="ARBA" id="ARBA00022527"/>
    </source>
</evidence>
<dbReference type="PROSITE" id="PS50011">
    <property type="entry name" value="PROTEIN_KINASE_DOM"/>
    <property type="match status" value="1"/>
</dbReference>
<dbReference type="InterPro" id="IPR008271">
    <property type="entry name" value="Ser/Thr_kinase_AS"/>
</dbReference>
<reference evidence="10 11" key="1">
    <citation type="submission" date="2016-03" db="EMBL/GenBank/DDBJ databases">
        <title>EvidentialGene: Evidence-directed Construction of Genes on Genomes.</title>
        <authorList>
            <person name="Gilbert D.G."/>
            <person name="Choi J.-H."/>
            <person name="Mockaitis K."/>
            <person name="Colbourne J."/>
            <person name="Pfrender M."/>
        </authorList>
    </citation>
    <scope>NUCLEOTIDE SEQUENCE [LARGE SCALE GENOMIC DNA]</scope>
    <source>
        <strain evidence="10 11">Xinb3</strain>
        <tissue evidence="10">Complete organism</tissue>
    </source>
</reference>
<comment type="similarity">
    <text evidence="1">Belongs to the protein kinase superfamily. NEK Ser/Thr protein kinase family. NIMA subfamily.</text>
</comment>
<dbReference type="OrthoDB" id="248923at2759"/>
<evidence type="ECO:0000256" key="6">
    <source>
        <dbReference type="ARBA" id="ARBA00022777"/>
    </source>
</evidence>
<dbReference type="PROSITE" id="PS00108">
    <property type="entry name" value="PROTEIN_KINASE_ST"/>
    <property type="match status" value="1"/>
</dbReference>
<dbReference type="InterPro" id="IPR051131">
    <property type="entry name" value="NEK_Ser/Thr_kinase_NIMA"/>
</dbReference>
<dbReference type="Gene3D" id="3.30.200.20">
    <property type="entry name" value="Phosphorylase Kinase, domain 1"/>
    <property type="match status" value="1"/>
</dbReference>
<proteinExistence type="inferred from homology"/>
<dbReference type="PANTHER" id="PTHR44899:SF3">
    <property type="entry name" value="SERINE_THREONINE-PROTEIN KINASE NEK1"/>
    <property type="match status" value="1"/>
</dbReference>
<comment type="catalytic activity">
    <reaction evidence="9">
        <text>L-seryl-[protein] + ATP = O-phospho-L-seryl-[protein] + ADP + H(+)</text>
        <dbReference type="Rhea" id="RHEA:17989"/>
        <dbReference type="Rhea" id="RHEA-COMP:9863"/>
        <dbReference type="Rhea" id="RHEA-COMP:11604"/>
        <dbReference type="ChEBI" id="CHEBI:15378"/>
        <dbReference type="ChEBI" id="CHEBI:29999"/>
        <dbReference type="ChEBI" id="CHEBI:30616"/>
        <dbReference type="ChEBI" id="CHEBI:83421"/>
        <dbReference type="ChEBI" id="CHEBI:456216"/>
        <dbReference type="EC" id="2.7.11.1"/>
    </reaction>
</comment>
<evidence type="ECO:0000256" key="5">
    <source>
        <dbReference type="ARBA" id="ARBA00022741"/>
    </source>
</evidence>
<dbReference type="SUPFAM" id="SSF56112">
    <property type="entry name" value="Protein kinase-like (PK-like)"/>
    <property type="match status" value="1"/>
</dbReference>
<keyword evidence="3" id="KW-0723">Serine/threonine-protein kinase</keyword>
<evidence type="ECO:0000256" key="7">
    <source>
        <dbReference type="ARBA" id="ARBA00022840"/>
    </source>
</evidence>
<comment type="catalytic activity">
    <reaction evidence="8">
        <text>L-threonyl-[protein] + ATP = O-phospho-L-threonyl-[protein] + ADP + H(+)</text>
        <dbReference type="Rhea" id="RHEA:46608"/>
        <dbReference type="Rhea" id="RHEA-COMP:11060"/>
        <dbReference type="Rhea" id="RHEA-COMP:11605"/>
        <dbReference type="ChEBI" id="CHEBI:15378"/>
        <dbReference type="ChEBI" id="CHEBI:30013"/>
        <dbReference type="ChEBI" id="CHEBI:30616"/>
        <dbReference type="ChEBI" id="CHEBI:61977"/>
        <dbReference type="ChEBI" id="CHEBI:456216"/>
        <dbReference type="EC" id="2.7.11.1"/>
    </reaction>
</comment>
<evidence type="ECO:0000256" key="4">
    <source>
        <dbReference type="ARBA" id="ARBA00022679"/>
    </source>
</evidence>
<protein>
    <recommendedName>
        <fullName evidence="2">non-specific serine/threonine protein kinase</fullName>
        <ecNumber evidence="2">2.7.11.1</ecNumber>
    </recommendedName>
</protein>
<keyword evidence="11" id="KW-1185">Reference proteome</keyword>
<keyword evidence="5" id="KW-0547">Nucleotide-binding</keyword>
<dbReference type="Pfam" id="PF00069">
    <property type="entry name" value="Pkinase"/>
    <property type="match status" value="1"/>
</dbReference>
<dbReference type="GO" id="GO:0005524">
    <property type="term" value="F:ATP binding"/>
    <property type="evidence" value="ECO:0007669"/>
    <property type="project" value="UniProtKB-KW"/>
</dbReference>
<keyword evidence="7" id="KW-0067">ATP-binding</keyword>
<sequence>MALNYIKERVLGRGSFGTVYLIKMNVGMTDTQGLRVDGARGKDLKAEHEAANYVLKEICIRDEKQRETARQEGRLLSQLNHVNIIRYFDSFESPVTGNLCLVMEYCPGGDVAAVIRQRRGVPFPEQQILSWFQQLVSALDYLHKRKILHRDIKTGNIFVTANLLVLKLGDFGVAKVLERTGQMARTCVGTPGYLSPEICGNRQYNSKSDIWSLGCVLYQLMTLRPPFTGRNMNQLLIAIVRGHFPPMPARYSYELRQTVATMLRKNPEERPSAEALLRKRLFSIKQAHQSETKRKLLVSSSSSNRKGLGLLSVYANPLLSRPAKSTFVKGKNQTIKTKKDPRRRWNPPTQTLIGALSSLTVTDEATFTLNDSSRWSLDHLSENTYEESDESQRSVDSDIIGNQQTTIIRESDESPFHRLERWIVSLETVHGVTLLKDVSRRLANAAVPAVEHVVRDRLFNKVSSSSVNELVDFFVFQRRLYLNDHSF</sequence>
<evidence type="ECO:0000313" key="11">
    <source>
        <dbReference type="Proteomes" id="UP000076858"/>
    </source>
</evidence>
<evidence type="ECO:0000256" key="9">
    <source>
        <dbReference type="ARBA" id="ARBA00048679"/>
    </source>
</evidence>
<dbReference type="InterPro" id="IPR011009">
    <property type="entry name" value="Kinase-like_dom_sf"/>
</dbReference>
<comment type="caution">
    <text evidence="10">The sequence shown here is derived from an EMBL/GenBank/DDBJ whole genome shotgun (WGS) entry which is preliminary data.</text>
</comment>
<organism evidence="10 11">
    <name type="scientific">Daphnia magna</name>
    <dbReference type="NCBI Taxonomy" id="35525"/>
    <lineage>
        <taxon>Eukaryota</taxon>
        <taxon>Metazoa</taxon>
        <taxon>Ecdysozoa</taxon>
        <taxon>Arthropoda</taxon>
        <taxon>Crustacea</taxon>
        <taxon>Branchiopoda</taxon>
        <taxon>Diplostraca</taxon>
        <taxon>Cladocera</taxon>
        <taxon>Anomopoda</taxon>
        <taxon>Daphniidae</taxon>
        <taxon>Daphnia</taxon>
    </lineage>
</organism>
<dbReference type="GO" id="GO:0004674">
    <property type="term" value="F:protein serine/threonine kinase activity"/>
    <property type="evidence" value="ECO:0007669"/>
    <property type="project" value="UniProtKB-KW"/>
</dbReference>
<dbReference type="CDD" id="cd08215">
    <property type="entry name" value="STKc_Nek"/>
    <property type="match status" value="1"/>
</dbReference>
<keyword evidence="6 10" id="KW-0418">Kinase</keyword>
<dbReference type="STRING" id="35525.A0A0N8CSW2"/>
<gene>
    <name evidence="10" type="ORF">APZ42_013411</name>
</gene>
<evidence type="ECO:0000256" key="1">
    <source>
        <dbReference type="ARBA" id="ARBA00010886"/>
    </source>
</evidence>
<dbReference type="AlphaFoldDB" id="A0A0N8CSW2"/>
<evidence type="ECO:0000256" key="8">
    <source>
        <dbReference type="ARBA" id="ARBA00047899"/>
    </source>
</evidence>
<dbReference type="EMBL" id="LRGB01000248">
    <property type="protein sequence ID" value="KZS20102.1"/>
    <property type="molecule type" value="Genomic_DNA"/>
</dbReference>
<dbReference type="Proteomes" id="UP000076858">
    <property type="component" value="Unassembled WGS sequence"/>
</dbReference>
<accession>A0A0N8CSW2</accession>
<dbReference type="EC" id="2.7.11.1" evidence="2"/>
<evidence type="ECO:0000313" key="10">
    <source>
        <dbReference type="EMBL" id="KZS20102.1"/>
    </source>
</evidence>
<evidence type="ECO:0000256" key="2">
    <source>
        <dbReference type="ARBA" id="ARBA00012513"/>
    </source>
</evidence>
<keyword evidence="4" id="KW-0808">Transferase</keyword>
<dbReference type="PANTHER" id="PTHR44899">
    <property type="entry name" value="CAMK FAMILY PROTEIN KINASE"/>
    <property type="match status" value="1"/>
</dbReference>